<feature type="compositionally biased region" description="Acidic residues" evidence="1">
    <location>
        <begin position="81"/>
        <end position="93"/>
    </location>
</feature>
<keyword evidence="3" id="KW-1185">Reference proteome</keyword>
<accession>A0A0N7L8K6</accession>
<dbReference type="GeneID" id="36402919"/>
<name>A0A0N7L8K6_PLAHL</name>
<dbReference type="Proteomes" id="UP000054928">
    <property type="component" value="Unassembled WGS sequence"/>
</dbReference>
<protein>
    <submittedName>
        <fullName evidence="2">Uncharacterized protein</fullName>
    </submittedName>
</protein>
<reference evidence="3" key="1">
    <citation type="submission" date="2014-09" db="EMBL/GenBank/DDBJ databases">
        <authorList>
            <person name="Sharma Rahul"/>
            <person name="Thines Marco"/>
        </authorList>
    </citation>
    <scope>NUCLEOTIDE SEQUENCE [LARGE SCALE GENOMIC DNA]</scope>
</reference>
<evidence type="ECO:0000256" key="1">
    <source>
        <dbReference type="SAM" id="MobiDB-lite"/>
    </source>
</evidence>
<feature type="compositionally biased region" description="Basic and acidic residues" evidence="1">
    <location>
        <begin position="94"/>
        <end position="107"/>
    </location>
</feature>
<evidence type="ECO:0000313" key="3">
    <source>
        <dbReference type="Proteomes" id="UP000054928"/>
    </source>
</evidence>
<organism evidence="2 3">
    <name type="scientific">Plasmopara halstedii</name>
    <name type="common">Downy mildew of sunflower</name>
    <dbReference type="NCBI Taxonomy" id="4781"/>
    <lineage>
        <taxon>Eukaryota</taxon>
        <taxon>Sar</taxon>
        <taxon>Stramenopiles</taxon>
        <taxon>Oomycota</taxon>
        <taxon>Peronosporomycetes</taxon>
        <taxon>Peronosporales</taxon>
        <taxon>Peronosporaceae</taxon>
        <taxon>Plasmopara</taxon>
    </lineage>
</organism>
<dbReference type="RefSeq" id="XP_024586508.1">
    <property type="nucleotide sequence ID" value="XM_024721406.1"/>
</dbReference>
<feature type="region of interest" description="Disordered" evidence="1">
    <location>
        <begin position="81"/>
        <end position="107"/>
    </location>
</feature>
<proteinExistence type="predicted"/>
<dbReference type="EMBL" id="CCYD01003101">
    <property type="protein sequence ID" value="CEG50139.1"/>
    <property type="molecule type" value="Genomic_DNA"/>
</dbReference>
<sequence>MEQSSLGKMLVTTVVNCFRHPGLFAGPPQISVPKLEEQYIEMDVCDAIQRLLLNNLMAIKELFSPVTKDDTANLELNDDEIIAMDQEAEEEENDDHKNEDKTDSYES</sequence>
<dbReference type="AlphaFoldDB" id="A0A0N7L8K6"/>
<evidence type="ECO:0000313" key="2">
    <source>
        <dbReference type="EMBL" id="CEG50139.1"/>
    </source>
</evidence>